<name>A0A448KLP2_CAMUP</name>
<dbReference type="Proteomes" id="UP000278157">
    <property type="component" value="Chromosome"/>
</dbReference>
<gene>
    <name evidence="1" type="ORF">NCTC11541_00325</name>
</gene>
<dbReference type="InterPro" id="IPR029058">
    <property type="entry name" value="AB_hydrolase_fold"/>
</dbReference>
<dbReference type="OrthoDB" id="5362514at2"/>
<dbReference type="SUPFAM" id="SSF53474">
    <property type="entry name" value="alpha/beta-Hydrolases"/>
    <property type="match status" value="1"/>
</dbReference>
<organism evidence="1 2">
    <name type="scientific">Campylobacter upsaliensis</name>
    <dbReference type="NCBI Taxonomy" id="28080"/>
    <lineage>
        <taxon>Bacteria</taxon>
        <taxon>Pseudomonadati</taxon>
        <taxon>Campylobacterota</taxon>
        <taxon>Epsilonproteobacteria</taxon>
        <taxon>Campylobacterales</taxon>
        <taxon>Campylobacteraceae</taxon>
        <taxon>Campylobacter</taxon>
    </lineage>
</organism>
<dbReference type="InterPro" id="IPR022605">
    <property type="entry name" value="DUF2920"/>
</dbReference>
<protein>
    <submittedName>
        <fullName evidence="1">Protein of uncharacterized function (DUF2920)</fullName>
    </submittedName>
</protein>
<reference evidence="1 2" key="1">
    <citation type="submission" date="2018-12" db="EMBL/GenBank/DDBJ databases">
        <authorList>
            <consortium name="Pathogen Informatics"/>
        </authorList>
    </citation>
    <scope>NUCLEOTIDE SEQUENCE [LARGE SCALE GENOMIC DNA]</scope>
    <source>
        <strain evidence="1 2">NCTC11541</strain>
    </source>
</reference>
<accession>A0A448KLP2</accession>
<evidence type="ECO:0000313" key="1">
    <source>
        <dbReference type="EMBL" id="VEG84305.1"/>
    </source>
</evidence>
<dbReference type="Pfam" id="PF11144">
    <property type="entry name" value="DUF2920"/>
    <property type="match status" value="1"/>
</dbReference>
<dbReference type="EMBL" id="LR134372">
    <property type="protein sequence ID" value="VEG84305.1"/>
    <property type="molecule type" value="Genomic_DNA"/>
</dbReference>
<evidence type="ECO:0000313" key="2">
    <source>
        <dbReference type="Proteomes" id="UP000278157"/>
    </source>
</evidence>
<proteinExistence type="predicted"/>
<dbReference type="Gene3D" id="3.40.50.1820">
    <property type="entry name" value="alpha/beta hydrolase"/>
    <property type="match status" value="1"/>
</dbReference>
<sequence>MIDKQFFISSCDDVELGIKRNSKLEYRLSSPQNPKAIFFIIGGFGTNTDLRMMDFTRKQIASKFGVAAVNVLYHCFCCRVNNLEQQYSAQIAILEEDKANLIKLCQDVGLPYANLTSTEALKFIEESIQKEKKKGNLAKDFRINTLTYTLLPPNEEYQNYGIMAALDHINVLKDLKTHGGGGGGNLPVIYGGGCYGGYLAHLIAKIAPHHTNAVIDIACAPLPFFEMFMGRTLGHGEFFINTDDFSSHCFTKTFWNENNFTKAHYEIRSLLTPSHLQIQKTHCGHIHYVSYHGSEDEFETAKDKKLLYEIYEKMGFKAKLHLAKKEDIDHKIIRDLTHGGISNHRVFLKELPSLLKEFEGGKFPLQNASISYPCEDKIFTFKDEGEAYCLRLD</sequence>
<dbReference type="RefSeq" id="WP_126361386.1">
    <property type="nucleotide sequence ID" value="NZ_LR134372.1"/>
</dbReference>
<dbReference type="AlphaFoldDB" id="A0A448KLP2"/>